<reference evidence="1 2" key="1">
    <citation type="journal article" date="2019" name="Sci. Rep.">
        <title>A high-quality genome of Eragrostis curvula grass provides insights into Poaceae evolution and supports new strategies to enhance forage quality.</title>
        <authorList>
            <person name="Carballo J."/>
            <person name="Santos B.A.C.M."/>
            <person name="Zappacosta D."/>
            <person name="Garbus I."/>
            <person name="Selva J.P."/>
            <person name="Gallo C.A."/>
            <person name="Diaz A."/>
            <person name="Albertini E."/>
            <person name="Caccamo M."/>
            <person name="Echenique V."/>
        </authorList>
    </citation>
    <scope>NUCLEOTIDE SEQUENCE [LARGE SCALE GENOMIC DNA]</scope>
    <source>
        <strain evidence="2">cv. Victoria</strain>
        <tissue evidence="1">Leaf</tissue>
    </source>
</reference>
<gene>
    <name evidence="1" type="ORF">EJB05_47267</name>
</gene>
<protein>
    <submittedName>
        <fullName evidence="1">Uncharacterized protein</fullName>
    </submittedName>
</protein>
<dbReference type="AlphaFoldDB" id="A0A5J9T786"/>
<name>A0A5J9T786_9POAL</name>
<dbReference type="EMBL" id="RWGY01000045">
    <property type="protein sequence ID" value="TVU07222.1"/>
    <property type="molecule type" value="Genomic_DNA"/>
</dbReference>
<accession>A0A5J9T786</accession>
<organism evidence="1 2">
    <name type="scientific">Eragrostis curvula</name>
    <name type="common">weeping love grass</name>
    <dbReference type="NCBI Taxonomy" id="38414"/>
    <lineage>
        <taxon>Eukaryota</taxon>
        <taxon>Viridiplantae</taxon>
        <taxon>Streptophyta</taxon>
        <taxon>Embryophyta</taxon>
        <taxon>Tracheophyta</taxon>
        <taxon>Spermatophyta</taxon>
        <taxon>Magnoliopsida</taxon>
        <taxon>Liliopsida</taxon>
        <taxon>Poales</taxon>
        <taxon>Poaceae</taxon>
        <taxon>PACMAD clade</taxon>
        <taxon>Chloridoideae</taxon>
        <taxon>Eragrostideae</taxon>
        <taxon>Eragrostidinae</taxon>
        <taxon>Eragrostis</taxon>
    </lineage>
</organism>
<sequence length="60" mass="6823">MNLVSSRGVVPYFVDLFFLLQKERSLHVVPNFDDLSCYGRKGESKGKGCFTVHVILSKFI</sequence>
<keyword evidence="2" id="KW-1185">Reference proteome</keyword>
<evidence type="ECO:0000313" key="2">
    <source>
        <dbReference type="Proteomes" id="UP000324897"/>
    </source>
</evidence>
<dbReference type="Gramene" id="TVU07222">
    <property type="protein sequence ID" value="TVU07222"/>
    <property type="gene ID" value="EJB05_47267"/>
</dbReference>
<comment type="caution">
    <text evidence="1">The sequence shown here is derived from an EMBL/GenBank/DDBJ whole genome shotgun (WGS) entry which is preliminary data.</text>
</comment>
<dbReference type="Proteomes" id="UP000324897">
    <property type="component" value="Unassembled WGS sequence"/>
</dbReference>
<proteinExistence type="predicted"/>
<evidence type="ECO:0000313" key="1">
    <source>
        <dbReference type="EMBL" id="TVU07222.1"/>
    </source>
</evidence>